<evidence type="ECO:0000313" key="2">
    <source>
        <dbReference type="EMBL" id="GFO48156.1"/>
    </source>
</evidence>
<proteinExistence type="predicted"/>
<dbReference type="EMBL" id="BLXT01008374">
    <property type="protein sequence ID" value="GFO48156.1"/>
    <property type="molecule type" value="Genomic_DNA"/>
</dbReference>
<dbReference type="Proteomes" id="UP000735302">
    <property type="component" value="Unassembled WGS sequence"/>
</dbReference>
<sequence>MILINIIINPLVLMNVVAPVKVCQLASSTSLLFSSSLRALTFVMANQGQSVHNKVISDFQAFFQARTLVVGLESATDGPLQISGLIRNRRPQNYGAVFQHN</sequence>
<gene>
    <name evidence="2" type="ORF">PoB_007466100</name>
</gene>
<protein>
    <submittedName>
        <fullName evidence="2">Uncharacterized protein</fullName>
    </submittedName>
</protein>
<organism evidence="2 3">
    <name type="scientific">Plakobranchus ocellatus</name>
    <dbReference type="NCBI Taxonomy" id="259542"/>
    <lineage>
        <taxon>Eukaryota</taxon>
        <taxon>Metazoa</taxon>
        <taxon>Spiralia</taxon>
        <taxon>Lophotrochozoa</taxon>
        <taxon>Mollusca</taxon>
        <taxon>Gastropoda</taxon>
        <taxon>Heterobranchia</taxon>
        <taxon>Euthyneura</taxon>
        <taxon>Panpulmonata</taxon>
        <taxon>Sacoglossa</taxon>
        <taxon>Placobranchoidea</taxon>
        <taxon>Plakobranchidae</taxon>
        <taxon>Plakobranchus</taxon>
    </lineage>
</organism>
<feature type="chain" id="PRO_5043786168" evidence="1">
    <location>
        <begin position="20"/>
        <end position="101"/>
    </location>
</feature>
<keyword evidence="1" id="KW-0732">Signal</keyword>
<dbReference type="AlphaFoldDB" id="A0AAV4DVK2"/>
<name>A0AAV4DVK2_9GAST</name>
<keyword evidence="3" id="KW-1185">Reference proteome</keyword>
<feature type="signal peptide" evidence="1">
    <location>
        <begin position="1"/>
        <end position="19"/>
    </location>
</feature>
<comment type="caution">
    <text evidence="2">The sequence shown here is derived from an EMBL/GenBank/DDBJ whole genome shotgun (WGS) entry which is preliminary data.</text>
</comment>
<reference evidence="2 3" key="1">
    <citation type="journal article" date="2021" name="Elife">
        <title>Chloroplast acquisition without the gene transfer in kleptoplastic sea slugs, Plakobranchus ocellatus.</title>
        <authorList>
            <person name="Maeda T."/>
            <person name="Takahashi S."/>
            <person name="Yoshida T."/>
            <person name="Shimamura S."/>
            <person name="Takaki Y."/>
            <person name="Nagai Y."/>
            <person name="Toyoda A."/>
            <person name="Suzuki Y."/>
            <person name="Arimoto A."/>
            <person name="Ishii H."/>
            <person name="Satoh N."/>
            <person name="Nishiyama T."/>
            <person name="Hasebe M."/>
            <person name="Maruyama T."/>
            <person name="Minagawa J."/>
            <person name="Obokata J."/>
            <person name="Shigenobu S."/>
        </authorList>
    </citation>
    <scope>NUCLEOTIDE SEQUENCE [LARGE SCALE GENOMIC DNA]</scope>
</reference>
<accession>A0AAV4DVK2</accession>
<evidence type="ECO:0000256" key="1">
    <source>
        <dbReference type="SAM" id="SignalP"/>
    </source>
</evidence>
<evidence type="ECO:0000313" key="3">
    <source>
        <dbReference type="Proteomes" id="UP000735302"/>
    </source>
</evidence>